<keyword evidence="3 9" id="KW-1133">Transmembrane helix</keyword>
<evidence type="ECO:0000256" key="7">
    <source>
        <dbReference type="ARBA" id="ARBA00023224"/>
    </source>
</evidence>
<dbReference type="HOGENOM" id="CLU_009579_6_3_1"/>
<evidence type="ECO:0000256" key="6">
    <source>
        <dbReference type="ARBA" id="ARBA00023170"/>
    </source>
</evidence>
<evidence type="ECO:0000256" key="5">
    <source>
        <dbReference type="ARBA" id="ARBA00023136"/>
    </source>
</evidence>
<dbReference type="KEGG" id="lgi:LOTGIDRAFT_94391"/>
<keyword evidence="4 8" id="KW-0297">G-protein coupled receptor</keyword>
<evidence type="ECO:0000256" key="2">
    <source>
        <dbReference type="ARBA" id="ARBA00022692"/>
    </source>
</evidence>
<evidence type="ECO:0000256" key="3">
    <source>
        <dbReference type="ARBA" id="ARBA00022989"/>
    </source>
</evidence>
<dbReference type="InterPro" id="IPR000276">
    <property type="entry name" value="GPCR_Rhodpsn"/>
</dbReference>
<dbReference type="Pfam" id="PF00001">
    <property type="entry name" value="7tm_1"/>
    <property type="match status" value="1"/>
</dbReference>
<evidence type="ECO:0000256" key="4">
    <source>
        <dbReference type="ARBA" id="ARBA00023040"/>
    </source>
</evidence>
<dbReference type="GO" id="GO:0005886">
    <property type="term" value="C:plasma membrane"/>
    <property type="evidence" value="ECO:0007669"/>
    <property type="project" value="TreeGrafter"/>
</dbReference>
<dbReference type="PANTHER" id="PTHR45695">
    <property type="entry name" value="LEUCOKININ RECEPTOR-RELATED"/>
    <property type="match status" value="1"/>
</dbReference>
<name>V4ALZ8_LOTGI</name>
<dbReference type="InterPro" id="IPR017452">
    <property type="entry name" value="GPCR_Rhodpsn_7TM"/>
</dbReference>
<protein>
    <recommendedName>
        <fullName evidence="10">G-protein coupled receptors family 1 profile domain-containing protein</fullName>
    </recommendedName>
</protein>
<dbReference type="Proteomes" id="UP000030746">
    <property type="component" value="Unassembled WGS sequence"/>
</dbReference>
<dbReference type="CDD" id="cd14993">
    <property type="entry name" value="7tmA_CCKR-like"/>
    <property type="match status" value="1"/>
</dbReference>
<feature type="transmembrane region" description="Helical" evidence="9">
    <location>
        <begin position="240"/>
        <end position="258"/>
    </location>
</feature>
<evidence type="ECO:0000256" key="1">
    <source>
        <dbReference type="ARBA" id="ARBA00004141"/>
    </source>
</evidence>
<proteinExistence type="inferred from homology"/>
<evidence type="ECO:0000259" key="10">
    <source>
        <dbReference type="PROSITE" id="PS50262"/>
    </source>
</evidence>
<evidence type="ECO:0000313" key="12">
    <source>
        <dbReference type="Proteomes" id="UP000030746"/>
    </source>
</evidence>
<sequence>EDILKEFEQSFYTFGNYSTVILLSLYVPTFIIALLGNILIILTVLADETLRKTKNFYLINLASSDLCITLVCMPMTVGTIVYRLWIYGEFLCKFTAFLPGVAVASSIFTLTAMSIDRYVSIQRPSRPHWVTSPGQAVCIIISTWIVSGILMGPLLYIRQVDTLPLPNKAPMRFCIEKWPKDDDRQAFGIFLLFVVYVIPSVTLALCYGHVGKALCTNQMLRNTSDSSNERLSSRKKAAKILIVMVLVFMVCWLPYNIISLSIDITQGSGPIDALPFSLWLGHAHSAINPVMYWSLNRRFRERVQGLM</sequence>
<keyword evidence="7 8" id="KW-0807">Transducer</keyword>
<feature type="non-terminal residue" evidence="11">
    <location>
        <position position="1"/>
    </location>
</feature>
<feature type="transmembrane region" description="Helical" evidence="9">
    <location>
        <begin position="186"/>
        <end position="210"/>
    </location>
</feature>
<comment type="subcellular location">
    <subcellularLocation>
        <location evidence="1">Membrane</location>
        <topology evidence="1">Multi-pass membrane protein</topology>
    </subcellularLocation>
</comment>
<accession>V4ALZ8</accession>
<keyword evidence="2 8" id="KW-0812">Transmembrane</keyword>
<feature type="non-terminal residue" evidence="11">
    <location>
        <position position="307"/>
    </location>
</feature>
<keyword evidence="6 8" id="KW-0675">Receptor</keyword>
<gene>
    <name evidence="11" type="ORF">LOTGIDRAFT_94391</name>
</gene>
<organism evidence="11 12">
    <name type="scientific">Lottia gigantea</name>
    <name type="common">Giant owl limpet</name>
    <dbReference type="NCBI Taxonomy" id="225164"/>
    <lineage>
        <taxon>Eukaryota</taxon>
        <taxon>Metazoa</taxon>
        <taxon>Spiralia</taxon>
        <taxon>Lophotrochozoa</taxon>
        <taxon>Mollusca</taxon>
        <taxon>Gastropoda</taxon>
        <taxon>Patellogastropoda</taxon>
        <taxon>Lottioidea</taxon>
        <taxon>Lottiidae</taxon>
        <taxon>Lottia</taxon>
    </lineage>
</organism>
<evidence type="ECO:0000313" key="11">
    <source>
        <dbReference type="EMBL" id="ESP05214.1"/>
    </source>
</evidence>
<dbReference type="Gene3D" id="1.20.1070.10">
    <property type="entry name" value="Rhodopsin 7-helix transmembrane proteins"/>
    <property type="match status" value="1"/>
</dbReference>
<dbReference type="OrthoDB" id="10037617at2759"/>
<dbReference type="CTD" id="20253001"/>
<dbReference type="GeneID" id="20253001"/>
<feature type="transmembrane region" description="Helical" evidence="9">
    <location>
        <begin position="136"/>
        <end position="157"/>
    </location>
</feature>
<dbReference type="RefSeq" id="XP_009043759.1">
    <property type="nucleotide sequence ID" value="XM_009045511.1"/>
</dbReference>
<feature type="domain" description="G-protein coupled receptors family 1 profile" evidence="10">
    <location>
        <begin position="36"/>
        <end position="292"/>
    </location>
</feature>
<dbReference type="PANTHER" id="PTHR45695:SF15">
    <property type="entry name" value="OPSIN RH2"/>
    <property type="match status" value="1"/>
</dbReference>
<evidence type="ECO:0000256" key="9">
    <source>
        <dbReference type="SAM" id="Phobius"/>
    </source>
</evidence>
<dbReference type="EMBL" id="KB199650">
    <property type="protein sequence ID" value="ESP05214.1"/>
    <property type="molecule type" value="Genomic_DNA"/>
</dbReference>
<keyword evidence="5 9" id="KW-0472">Membrane</keyword>
<evidence type="ECO:0000256" key="8">
    <source>
        <dbReference type="RuleBase" id="RU000688"/>
    </source>
</evidence>
<feature type="transmembrane region" description="Helical" evidence="9">
    <location>
        <begin position="20"/>
        <end position="45"/>
    </location>
</feature>
<reference evidence="11 12" key="1">
    <citation type="journal article" date="2013" name="Nature">
        <title>Insights into bilaterian evolution from three spiralian genomes.</title>
        <authorList>
            <person name="Simakov O."/>
            <person name="Marletaz F."/>
            <person name="Cho S.J."/>
            <person name="Edsinger-Gonzales E."/>
            <person name="Havlak P."/>
            <person name="Hellsten U."/>
            <person name="Kuo D.H."/>
            <person name="Larsson T."/>
            <person name="Lv J."/>
            <person name="Arendt D."/>
            <person name="Savage R."/>
            <person name="Osoegawa K."/>
            <person name="de Jong P."/>
            <person name="Grimwood J."/>
            <person name="Chapman J.A."/>
            <person name="Shapiro H."/>
            <person name="Aerts A."/>
            <person name="Otillar R.P."/>
            <person name="Terry A.Y."/>
            <person name="Boore J.L."/>
            <person name="Grigoriev I.V."/>
            <person name="Lindberg D.R."/>
            <person name="Seaver E.C."/>
            <person name="Weisblat D.A."/>
            <person name="Putnam N.H."/>
            <person name="Rokhsar D.S."/>
        </authorList>
    </citation>
    <scope>NUCLEOTIDE SEQUENCE [LARGE SCALE GENOMIC DNA]</scope>
</reference>
<keyword evidence="12" id="KW-1185">Reference proteome</keyword>
<dbReference type="AlphaFoldDB" id="V4ALZ8"/>
<dbReference type="OMA" id="MTFCIEN"/>
<comment type="similarity">
    <text evidence="8">Belongs to the G-protein coupled receptor 1 family.</text>
</comment>
<feature type="transmembrane region" description="Helical" evidence="9">
    <location>
        <begin position="278"/>
        <end position="295"/>
    </location>
</feature>
<dbReference type="PROSITE" id="PS00237">
    <property type="entry name" value="G_PROTEIN_RECEP_F1_1"/>
    <property type="match status" value="1"/>
</dbReference>
<feature type="transmembrane region" description="Helical" evidence="9">
    <location>
        <begin position="57"/>
        <end position="82"/>
    </location>
</feature>
<dbReference type="SUPFAM" id="SSF81321">
    <property type="entry name" value="Family A G protein-coupled receptor-like"/>
    <property type="match status" value="1"/>
</dbReference>
<dbReference type="GO" id="GO:0004930">
    <property type="term" value="F:G protein-coupled receptor activity"/>
    <property type="evidence" value="ECO:0007669"/>
    <property type="project" value="UniProtKB-KW"/>
</dbReference>
<feature type="transmembrane region" description="Helical" evidence="9">
    <location>
        <begin position="94"/>
        <end position="115"/>
    </location>
</feature>
<dbReference type="PROSITE" id="PS50262">
    <property type="entry name" value="G_PROTEIN_RECEP_F1_2"/>
    <property type="match status" value="1"/>
</dbReference>
<dbReference type="PRINTS" id="PR00237">
    <property type="entry name" value="GPCRRHODOPSN"/>
</dbReference>